<evidence type="ECO:0000256" key="6">
    <source>
        <dbReference type="SAM" id="Phobius"/>
    </source>
</evidence>
<accession>A0A178I5C2</accession>
<sequence length="516" mass="53667">MPDRSATSTDSSLHGRGFQLMLGACGLWLLAGMIAVGLLLALGPGPAWFSICGSLVGLAAAGSLAGGYLFDRRDEAELRAMTLAAGLEAPPGVKLKMADIVHLLGARLDRAHHFRAAIGALDIVALVVDADGTILAMSRGAELLAPGVHEGQSLGALFGAGYLAGGGAPEEGLTLLGGRRLIIARHALPSGRYLLEMRPAGHYLDDDELDALAGALGSGQSSFRFETKAAQANPALALLNANLERLDAGMAQFRAILAGQADGAADPGLPLAAEGQRVLDMVEALLDRQREADDVRQGLEARLAAVKTLLGQFETRAAALEAAAENGQADLSGQVERLAALEAQLAESRQAGREAENLADAAEVAAGRIAALVGDIDIMARDIDRMSAGIEDVSFRTNLLALNAAVEAARAGEKGAGFAVVADEVRQLAQATNRSAKDIRAIADKGRVQAREGLGEAGEMQKITEALREHLRNLSNARTSIAANAQDEAASERPAMRTGRAGDRIGQETVFVRRAS</sequence>
<dbReference type="InterPro" id="IPR004089">
    <property type="entry name" value="MCPsignal_dom"/>
</dbReference>
<evidence type="ECO:0000256" key="1">
    <source>
        <dbReference type="ARBA" id="ARBA00022500"/>
    </source>
</evidence>
<gene>
    <name evidence="8" type="ORF">A3840_03135</name>
</gene>
<feature type="domain" description="Methyl-accepting transducer" evidence="7">
    <location>
        <begin position="291"/>
        <end position="516"/>
    </location>
</feature>
<dbReference type="GO" id="GO:0007165">
    <property type="term" value="P:signal transduction"/>
    <property type="evidence" value="ECO:0007669"/>
    <property type="project" value="UniProtKB-KW"/>
</dbReference>
<proteinExistence type="inferred from homology"/>
<keyword evidence="6" id="KW-1133">Transmembrane helix</keyword>
<dbReference type="STRING" id="1770058.A3840_03135"/>
<evidence type="ECO:0000313" key="9">
    <source>
        <dbReference type="Proteomes" id="UP000078389"/>
    </source>
</evidence>
<evidence type="ECO:0000256" key="3">
    <source>
        <dbReference type="PROSITE-ProRule" id="PRU00284"/>
    </source>
</evidence>
<comment type="similarity">
    <text evidence="2">Belongs to the methyl-accepting chemotaxis (MCP) protein family.</text>
</comment>
<evidence type="ECO:0000256" key="2">
    <source>
        <dbReference type="ARBA" id="ARBA00029447"/>
    </source>
</evidence>
<organism evidence="8 9">
    <name type="scientific">Devosia elaeis</name>
    <dbReference type="NCBI Taxonomy" id="1770058"/>
    <lineage>
        <taxon>Bacteria</taxon>
        <taxon>Pseudomonadati</taxon>
        <taxon>Pseudomonadota</taxon>
        <taxon>Alphaproteobacteria</taxon>
        <taxon>Hyphomicrobiales</taxon>
        <taxon>Devosiaceae</taxon>
        <taxon>Devosia</taxon>
    </lineage>
</organism>
<dbReference type="PANTHER" id="PTHR43531">
    <property type="entry name" value="PROTEIN ICFG"/>
    <property type="match status" value="1"/>
</dbReference>
<dbReference type="Pfam" id="PF00015">
    <property type="entry name" value="MCPsignal"/>
    <property type="match status" value="1"/>
</dbReference>
<feature type="region of interest" description="Disordered" evidence="5">
    <location>
        <begin position="484"/>
        <end position="504"/>
    </location>
</feature>
<keyword evidence="6" id="KW-0812">Transmembrane</keyword>
<keyword evidence="9" id="KW-1185">Reference proteome</keyword>
<evidence type="ECO:0000313" key="8">
    <source>
        <dbReference type="EMBL" id="OAM79705.1"/>
    </source>
</evidence>
<feature type="coiled-coil region" evidence="4">
    <location>
        <begin position="331"/>
        <end position="358"/>
    </location>
</feature>
<evidence type="ECO:0000259" key="7">
    <source>
        <dbReference type="PROSITE" id="PS50111"/>
    </source>
</evidence>
<dbReference type="OrthoDB" id="7958724at2"/>
<dbReference type="SMART" id="SM00283">
    <property type="entry name" value="MA"/>
    <property type="match status" value="1"/>
</dbReference>
<feature type="compositionally biased region" description="Basic and acidic residues" evidence="5">
    <location>
        <begin position="490"/>
        <end position="504"/>
    </location>
</feature>
<evidence type="ECO:0000256" key="5">
    <source>
        <dbReference type="SAM" id="MobiDB-lite"/>
    </source>
</evidence>
<dbReference type="Gene3D" id="1.10.287.950">
    <property type="entry name" value="Methyl-accepting chemotaxis protein"/>
    <property type="match status" value="1"/>
</dbReference>
<dbReference type="GO" id="GO:0004888">
    <property type="term" value="F:transmembrane signaling receptor activity"/>
    <property type="evidence" value="ECO:0007669"/>
    <property type="project" value="TreeGrafter"/>
</dbReference>
<feature type="transmembrane region" description="Helical" evidence="6">
    <location>
        <begin position="48"/>
        <end position="70"/>
    </location>
</feature>
<dbReference type="EMBL" id="LVVY01000062">
    <property type="protein sequence ID" value="OAM79705.1"/>
    <property type="molecule type" value="Genomic_DNA"/>
</dbReference>
<keyword evidence="6" id="KW-0472">Membrane</keyword>
<dbReference type="PROSITE" id="PS50111">
    <property type="entry name" value="CHEMOTAXIS_TRANSDUC_2"/>
    <property type="match status" value="1"/>
</dbReference>
<evidence type="ECO:0000256" key="4">
    <source>
        <dbReference type="SAM" id="Coils"/>
    </source>
</evidence>
<protein>
    <recommendedName>
        <fullName evidence="7">Methyl-accepting transducer domain-containing protein</fullName>
    </recommendedName>
</protein>
<dbReference type="RefSeq" id="WP_067451693.1">
    <property type="nucleotide sequence ID" value="NZ_LVVY01000062.1"/>
</dbReference>
<dbReference type="GO" id="GO:0006935">
    <property type="term" value="P:chemotaxis"/>
    <property type="evidence" value="ECO:0007669"/>
    <property type="project" value="UniProtKB-KW"/>
</dbReference>
<keyword evidence="1" id="KW-0145">Chemotaxis</keyword>
<keyword evidence="4" id="KW-0175">Coiled coil</keyword>
<dbReference type="InterPro" id="IPR051310">
    <property type="entry name" value="MCP_chemotaxis"/>
</dbReference>
<dbReference type="GO" id="GO:0005886">
    <property type="term" value="C:plasma membrane"/>
    <property type="evidence" value="ECO:0007669"/>
    <property type="project" value="TreeGrafter"/>
</dbReference>
<comment type="caution">
    <text evidence="8">The sequence shown here is derived from an EMBL/GenBank/DDBJ whole genome shotgun (WGS) entry which is preliminary data.</text>
</comment>
<feature type="transmembrane region" description="Helical" evidence="6">
    <location>
        <begin position="20"/>
        <end position="42"/>
    </location>
</feature>
<dbReference type="SUPFAM" id="SSF58104">
    <property type="entry name" value="Methyl-accepting chemotaxis protein (MCP) signaling domain"/>
    <property type="match status" value="1"/>
</dbReference>
<dbReference type="Proteomes" id="UP000078389">
    <property type="component" value="Unassembled WGS sequence"/>
</dbReference>
<name>A0A178I5C2_9HYPH</name>
<keyword evidence="3" id="KW-0807">Transducer</keyword>
<dbReference type="PANTHER" id="PTHR43531:SF11">
    <property type="entry name" value="METHYL-ACCEPTING CHEMOTAXIS PROTEIN 3"/>
    <property type="match status" value="1"/>
</dbReference>
<dbReference type="AlphaFoldDB" id="A0A178I5C2"/>
<reference evidence="8 9" key="1">
    <citation type="submission" date="2016-03" db="EMBL/GenBank/DDBJ databases">
        <title>Genome sequencing of Devosia sp. S37.</title>
        <authorList>
            <person name="Mohd Nor M."/>
        </authorList>
    </citation>
    <scope>NUCLEOTIDE SEQUENCE [LARGE SCALE GENOMIC DNA]</scope>
    <source>
        <strain evidence="8 9">S37</strain>
    </source>
</reference>